<dbReference type="Pfam" id="PF01796">
    <property type="entry name" value="OB_ChsH2_C"/>
    <property type="match status" value="1"/>
</dbReference>
<dbReference type="InterPro" id="IPR002878">
    <property type="entry name" value="ChsH2_C"/>
</dbReference>
<evidence type="ECO:0000313" key="6">
    <source>
        <dbReference type="EMBL" id="CUS55056.1"/>
    </source>
</evidence>
<dbReference type="GO" id="GO:0044550">
    <property type="term" value="P:secondary metabolite biosynthetic process"/>
    <property type="evidence" value="ECO:0007669"/>
    <property type="project" value="TreeGrafter"/>
</dbReference>
<organism evidence="6">
    <name type="scientific">hydrothermal vent metagenome</name>
    <dbReference type="NCBI Taxonomy" id="652676"/>
    <lineage>
        <taxon>unclassified sequences</taxon>
        <taxon>metagenomes</taxon>
        <taxon>ecological metagenomes</taxon>
    </lineage>
</organism>
<dbReference type="InterPro" id="IPR012340">
    <property type="entry name" value="NA-bd_OB-fold"/>
</dbReference>
<evidence type="ECO:0000256" key="2">
    <source>
        <dbReference type="ARBA" id="ARBA00023315"/>
    </source>
</evidence>
<dbReference type="EMBL" id="CZRL01000120">
    <property type="protein sequence ID" value="CUS55056.1"/>
    <property type="molecule type" value="Genomic_DNA"/>
</dbReference>
<gene>
    <name evidence="6" type="ORF">MGWOODY_XGa2124</name>
</gene>
<keyword evidence="1 6" id="KW-0808">Transferase</keyword>
<dbReference type="PANTHER" id="PTHR34069:SF2">
    <property type="entry name" value="BETA-KETOACYL-[ACYL-CARRIER-PROTEIN] SYNTHASE III"/>
    <property type="match status" value="1"/>
</dbReference>
<dbReference type="Pfam" id="PF12172">
    <property type="entry name" value="zf-ChsH2"/>
    <property type="match status" value="1"/>
</dbReference>
<evidence type="ECO:0000259" key="3">
    <source>
        <dbReference type="Pfam" id="PF01796"/>
    </source>
</evidence>
<evidence type="ECO:0000259" key="4">
    <source>
        <dbReference type="Pfam" id="PF08541"/>
    </source>
</evidence>
<dbReference type="EC" id="2.3.3.10" evidence="6"/>
<dbReference type="InterPro" id="IPR013747">
    <property type="entry name" value="ACP_syn_III_C"/>
</dbReference>
<name>A0A170PSG3_9ZZZZ</name>
<dbReference type="InterPro" id="IPR022002">
    <property type="entry name" value="ChsH2_Znr"/>
</dbReference>
<dbReference type="CDD" id="cd00827">
    <property type="entry name" value="init_cond_enzymes"/>
    <property type="match status" value="1"/>
</dbReference>
<dbReference type="InterPro" id="IPR016039">
    <property type="entry name" value="Thiolase-like"/>
</dbReference>
<dbReference type="Pfam" id="PF08541">
    <property type="entry name" value="ACP_syn_III_C"/>
    <property type="match status" value="1"/>
</dbReference>
<feature type="domain" description="Beta-ketoacyl-[acyl-carrier-protein] synthase III C-terminal" evidence="4">
    <location>
        <begin position="216"/>
        <end position="295"/>
    </location>
</feature>
<dbReference type="Gene3D" id="3.40.47.10">
    <property type="match status" value="2"/>
</dbReference>
<evidence type="ECO:0000256" key="1">
    <source>
        <dbReference type="ARBA" id="ARBA00022679"/>
    </source>
</evidence>
<feature type="domain" description="ChsH2 C-terminal OB-fold" evidence="3">
    <location>
        <begin position="406"/>
        <end position="462"/>
    </location>
</feature>
<reference evidence="6" key="1">
    <citation type="submission" date="2015-10" db="EMBL/GenBank/DDBJ databases">
        <authorList>
            <person name="Gilbert D.G."/>
        </authorList>
    </citation>
    <scope>NUCLEOTIDE SEQUENCE</scope>
</reference>
<evidence type="ECO:0000259" key="5">
    <source>
        <dbReference type="Pfam" id="PF12172"/>
    </source>
</evidence>
<protein>
    <submittedName>
        <fullName evidence="6">Hydroxymethylglutaryl-CoA synthase</fullName>
        <ecNumber evidence="6">2.3.3.10</ecNumber>
    </submittedName>
</protein>
<dbReference type="PANTHER" id="PTHR34069">
    <property type="entry name" value="3-OXOACYL-[ACYL-CARRIER-PROTEIN] SYNTHASE 3"/>
    <property type="match status" value="1"/>
</dbReference>
<sequence length="486" mass="52772">MALGILAIGGYLPKARLQRIDIAKANAWFNPALKGLANGERTMANWDEDSVTMAVEAGRDCLTGIDRNTVAGIYMASTSFPFQDRQNAGIVADALNLSTRIQTLDISSSQRAGSSALLTALQSVRSAEGPILVSASEKRRARAASPLELTTGDGAAAVLVGEGEPIAHYIGGHTEAVDFVDHYRGEGEAFDYNWEERWVRDEGYMKIAPNAINNLLDKVGVSAQDIDTFCFPVAMRRVASGLARKIGIAEESVADNLQSRCGETGSAHALVLLVHALEQAKPGEKILVAGFGQGCDVLLFEATDAIKAVGNRLAISGHLANGRPENRYTRYLSFNNLLTMERGIRAEVDKQTGLSTLYRNKGMSQKLLGGQCSDCGTCQFPKSKICVNPDCGAIGSQVDEPFADKAAKLNSYTADRLTYSPDPPTYFGMVQFEGGGRLMSDLTDIDPDVELEVGISMRMVFRVKDYDVVRGFRRYFWKATPQYDTH</sequence>
<dbReference type="AlphaFoldDB" id="A0A170PSG3"/>
<dbReference type="SUPFAM" id="SSF53901">
    <property type="entry name" value="Thiolase-like"/>
    <property type="match status" value="2"/>
</dbReference>
<feature type="domain" description="ChsH2 rubredoxin-like zinc ribbon" evidence="5">
    <location>
        <begin position="361"/>
        <end position="393"/>
    </location>
</feature>
<keyword evidence="2 6" id="KW-0012">Acyltransferase</keyword>
<dbReference type="SUPFAM" id="SSF50249">
    <property type="entry name" value="Nucleic acid-binding proteins"/>
    <property type="match status" value="1"/>
</dbReference>
<proteinExistence type="predicted"/>
<accession>A0A170PSG3</accession>
<dbReference type="GO" id="GO:0004421">
    <property type="term" value="F:hydroxymethylglutaryl-CoA synthase activity"/>
    <property type="evidence" value="ECO:0007669"/>
    <property type="project" value="UniProtKB-EC"/>
</dbReference>